<dbReference type="PANTHER" id="PTHR22930:SF85">
    <property type="entry name" value="GH03217P-RELATED"/>
    <property type="match status" value="1"/>
</dbReference>
<evidence type="ECO:0000259" key="8">
    <source>
        <dbReference type="Pfam" id="PF13359"/>
    </source>
</evidence>
<evidence type="ECO:0000313" key="9">
    <source>
        <dbReference type="EMBL" id="KAK3932696.1"/>
    </source>
</evidence>
<reference evidence="9" key="2">
    <citation type="journal article" date="2023" name="BMC Genomics">
        <title>Pest status, molecular evolution, and epigenetic factors derived from the genome assembly of Frankliniella fusca, a thysanopteran phytovirus vector.</title>
        <authorList>
            <person name="Catto M.A."/>
            <person name="Labadie P.E."/>
            <person name="Jacobson A.L."/>
            <person name="Kennedy G.G."/>
            <person name="Srinivasan R."/>
            <person name="Hunt B.G."/>
        </authorList>
    </citation>
    <scope>NUCLEOTIDE SEQUENCE</scope>
    <source>
        <strain evidence="9">PL_HMW_Pooled</strain>
    </source>
</reference>
<accession>A0AAE1I4A7</accession>
<dbReference type="GO" id="GO:0004518">
    <property type="term" value="F:nuclease activity"/>
    <property type="evidence" value="ECO:0007669"/>
    <property type="project" value="UniProtKB-KW"/>
</dbReference>
<evidence type="ECO:0000256" key="7">
    <source>
        <dbReference type="ARBA" id="ARBA00023242"/>
    </source>
</evidence>
<keyword evidence="4" id="KW-0540">Nuclease</keyword>
<evidence type="ECO:0000256" key="5">
    <source>
        <dbReference type="ARBA" id="ARBA00022723"/>
    </source>
</evidence>
<keyword evidence="6" id="KW-0378">Hydrolase</keyword>
<evidence type="ECO:0000256" key="2">
    <source>
        <dbReference type="ARBA" id="ARBA00004123"/>
    </source>
</evidence>
<comment type="subcellular location">
    <subcellularLocation>
        <location evidence="2">Nucleus</location>
    </subcellularLocation>
</comment>
<comment type="similarity">
    <text evidence="3">Belongs to the HARBI1 family.</text>
</comment>
<proteinExistence type="inferred from homology"/>
<organism evidence="9 10">
    <name type="scientific">Frankliniella fusca</name>
    <dbReference type="NCBI Taxonomy" id="407009"/>
    <lineage>
        <taxon>Eukaryota</taxon>
        <taxon>Metazoa</taxon>
        <taxon>Ecdysozoa</taxon>
        <taxon>Arthropoda</taxon>
        <taxon>Hexapoda</taxon>
        <taxon>Insecta</taxon>
        <taxon>Pterygota</taxon>
        <taxon>Neoptera</taxon>
        <taxon>Paraneoptera</taxon>
        <taxon>Thysanoptera</taxon>
        <taxon>Terebrantia</taxon>
        <taxon>Thripoidea</taxon>
        <taxon>Thripidae</taxon>
        <taxon>Frankliniella</taxon>
    </lineage>
</organism>
<keyword evidence="10" id="KW-1185">Reference proteome</keyword>
<gene>
    <name evidence="9" type="ORF">KUF71_002666</name>
</gene>
<evidence type="ECO:0000256" key="6">
    <source>
        <dbReference type="ARBA" id="ARBA00022801"/>
    </source>
</evidence>
<evidence type="ECO:0000256" key="1">
    <source>
        <dbReference type="ARBA" id="ARBA00001968"/>
    </source>
</evidence>
<dbReference type="GO" id="GO:0016787">
    <property type="term" value="F:hydrolase activity"/>
    <property type="evidence" value="ECO:0007669"/>
    <property type="project" value="UniProtKB-KW"/>
</dbReference>
<sequence>MDERNMLMMMVLDDYDEEFFLDWELEERKGRLEVNIQSWRTLGDPTFKQHFRMNCATFENLILAVGSHLKENNTWLSRSRKGLDVALMMVLWILATPDTFRSVAVKFSTSQGVVHFHYKYIILALRQMAAKYIRWPDQHEMELISGIFEERYGYPGAIGCIDGCNINVTAPLEQPQAYIDKHHNYSIILQGVCDHNLLFRDIFVGQPGAVRYKRTFNRSPLGQNILRKPVLPDDKHLLGDGGYTQTSKLIIPYRNNGNLTRRQRTHNYCLSRCRSCIERAFALLKGKWRRLKYFPSYCLEYLIDHVVSCVVLHNFIILEGEAYEDQEQKLWQGEDLLPHINDRQLLDHSKEQGLLKRDFIAVSWR</sequence>
<evidence type="ECO:0000256" key="3">
    <source>
        <dbReference type="ARBA" id="ARBA00006958"/>
    </source>
</evidence>
<dbReference type="Pfam" id="PF13359">
    <property type="entry name" value="DDE_Tnp_4"/>
    <property type="match status" value="1"/>
</dbReference>
<comment type="caution">
    <text evidence="9">The sequence shown here is derived from an EMBL/GenBank/DDBJ whole genome shotgun (WGS) entry which is preliminary data.</text>
</comment>
<feature type="domain" description="DDE Tnp4" evidence="8">
    <location>
        <begin position="161"/>
        <end position="314"/>
    </location>
</feature>
<dbReference type="InterPro" id="IPR027806">
    <property type="entry name" value="HARBI1_dom"/>
</dbReference>
<dbReference type="EMBL" id="JAHWGI010001439">
    <property type="protein sequence ID" value="KAK3932696.1"/>
    <property type="molecule type" value="Genomic_DNA"/>
</dbReference>
<dbReference type="AlphaFoldDB" id="A0AAE1I4A7"/>
<keyword evidence="7" id="KW-0539">Nucleus</keyword>
<dbReference type="GO" id="GO:0005634">
    <property type="term" value="C:nucleus"/>
    <property type="evidence" value="ECO:0007669"/>
    <property type="project" value="UniProtKB-SubCell"/>
</dbReference>
<evidence type="ECO:0000313" key="10">
    <source>
        <dbReference type="Proteomes" id="UP001219518"/>
    </source>
</evidence>
<protein>
    <submittedName>
        <fullName evidence="9">Protein ANTAGONIST OF LIKE HETEROCHROMATIN PROTEIN 1</fullName>
    </submittedName>
</protein>
<comment type="cofactor">
    <cofactor evidence="1">
        <name>a divalent metal cation</name>
        <dbReference type="ChEBI" id="CHEBI:60240"/>
    </cofactor>
</comment>
<dbReference type="PANTHER" id="PTHR22930">
    <property type="match status" value="1"/>
</dbReference>
<dbReference type="Proteomes" id="UP001219518">
    <property type="component" value="Unassembled WGS sequence"/>
</dbReference>
<reference evidence="9" key="1">
    <citation type="submission" date="2021-07" db="EMBL/GenBank/DDBJ databases">
        <authorList>
            <person name="Catto M.A."/>
            <person name="Jacobson A."/>
            <person name="Kennedy G."/>
            <person name="Labadie P."/>
            <person name="Hunt B.G."/>
            <person name="Srinivasan R."/>
        </authorList>
    </citation>
    <scope>NUCLEOTIDE SEQUENCE</scope>
    <source>
        <strain evidence="9">PL_HMW_Pooled</strain>
        <tissue evidence="9">Head</tissue>
    </source>
</reference>
<name>A0AAE1I4A7_9NEOP</name>
<keyword evidence="5" id="KW-0479">Metal-binding</keyword>
<evidence type="ECO:0000256" key="4">
    <source>
        <dbReference type="ARBA" id="ARBA00022722"/>
    </source>
</evidence>
<dbReference type="InterPro" id="IPR045249">
    <property type="entry name" value="HARBI1-like"/>
</dbReference>
<dbReference type="GO" id="GO:0046872">
    <property type="term" value="F:metal ion binding"/>
    <property type="evidence" value="ECO:0007669"/>
    <property type="project" value="UniProtKB-KW"/>
</dbReference>